<feature type="transmembrane region" description="Helical" evidence="2">
    <location>
        <begin position="103"/>
        <end position="127"/>
    </location>
</feature>
<evidence type="ECO:0000313" key="4">
    <source>
        <dbReference type="Proteomes" id="UP000011083"/>
    </source>
</evidence>
<keyword evidence="2" id="KW-0472">Membrane</keyword>
<feature type="region of interest" description="Disordered" evidence="1">
    <location>
        <begin position="1"/>
        <end position="46"/>
    </location>
</feature>
<organism evidence="3 4">
    <name type="scientific">Acanthamoeba castellanii (strain ATCC 30010 / Neff)</name>
    <dbReference type="NCBI Taxonomy" id="1257118"/>
    <lineage>
        <taxon>Eukaryota</taxon>
        <taxon>Amoebozoa</taxon>
        <taxon>Discosea</taxon>
        <taxon>Longamoebia</taxon>
        <taxon>Centramoebida</taxon>
        <taxon>Acanthamoebidae</taxon>
        <taxon>Acanthamoeba</taxon>
    </lineage>
</organism>
<keyword evidence="2" id="KW-1133">Transmembrane helix</keyword>
<evidence type="ECO:0000256" key="1">
    <source>
        <dbReference type="SAM" id="MobiDB-lite"/>
    </source>
</evidence>
<dbReference type="EMBL" id="KB007908">
    <property type="protein sequence ID" value="ELR21154.1"/>
    <property type="molecule type" value="Genomic_DNA"/>
</dbReference>
<gene>
    <name evidence="3" type="ORF">ACA1_283720</name>
</gene>
<proteinExistence type="predicted"/>
<evidence type="ECO:0000313" key="3">
    <source>
        <dbReference type="EMBL" id="ELR21154.1"/>
    </source>
</evidence>
<evidence type="ECO:0000256" key="2">
    <source>
        <dbReference type="SAM" id="Phobius"/>
    </source>
</evidence>
<reference evidence="3 4" key="1">
    <citation type="journal article" date="2013" name="Genome Biol.">
        <title>Genome of Acanthamoeba castellanii highlights extensive lateral gene transfer and early evolution of tyrosine kinase signaling.</title>
        <authorList>
            <person name="Clarke M."/>
            <person name="Lohan A.J."/>
            <person name="Liu B."/>
            <person name="Lagkouvardos I."/>
            <person name="Roy S."/>
            <person name="Zafar N."/>
            <person name="Bertelli C."/>
            <person name="Schilde C."/>
            <person name="Kianianmomeni A."/>
            <person name="Burglin T.R."/>
            <person name="Frech C."/>
            <person name="Turcotte B."/>
            <person name="Kopec K.O."/>
            <person name="Synnott J.M."/>
            <person name="Choo C."/>
            <person name="Paponov I."/>
            <person name="Finkler A."/>
            <person name="Soon Heng Tan C."/>
            <person name="Hutchins A.P."/>
            <person name="Weinmeier T."/>
            <person name="Rattei T."/>
            <person name="Chu J.S."/>
            <person name="Gimenez G."/>
            <person name="Irimia M."/>
            <person name="Rigden D.J."/>
            <person name="Fitzpatrick D.A."/>
            <person name="Lorenzo-Morales J."/>
            <person name="Bateman A."/>
            <person name="Chiu C.H."/>
            <person name="Tang P."/>
            <person name="Hegemann P."/>
            <person name="Fromm H."/>
            <person name="Raoult D."/>
            <person name="Greub G."/>
            <person name="Miranda-Saavedra D."/>
            <person name="Chen N."/>
            <person name="Nash P."/>
            <person name="Ginger M.L."/>
            <person name="Horn M."/>
            <person name="Schaap P."/>
            <person name="Caler L."/>
            <person name="Loftus B."/>
        </authorList>
    </citation>
    <scope>NUCLEOTIDE SEQUENCE [LARGE SCALE GENOMIC DNA]</scope>
    <source>
        <strain evidence="3 4">Neff</strain>
    </source>
</reference>
<dbReference type="GeneID" id="14922033"/>
<dbReference type="Proteomes" id="UP000011083">
    <property type="component" value="Unassembled WGS sequence"/>
</dbReference>
<protein>
    <submittedName>
        <fullName evidence="3">Uncharacterized protein</fullName>
    </submittedName>
</protein>
<feature type="compositionally biased region" description="Polar residues" evidence="1">
    <location>
        <begin position="33"/>
        <end position="46"/>
    </location>
</feature>
<sequence length="276" mass="30250">MAASTAAPASSSPTPTAAEDQQQASREGREKSSASSGAGTQMQSTTRASGGYLSDLWSWNGVLKIFIFFIAYLLYAVALEWVEERLLSGVSEDFEAIQRQLRAFGVVSQLMAVALSGVFLFFGWMAFRHELSLPLFVAPLGHKCLTVASYLPKELYLFLFLTGQVGKRLALACKAGVEWVTRVRRILAAQRHLQGKSWARVARDAATLRFAEYIFLLLFLVDSLGSKSEGDNHACAEVAAFLLACEFVALLLNLAVTFPNDYCSKDGDFMAPTHNK</sequence>
<keyword evidence="2" id="KW-0812">Transmembrane</keyword>
<dbReference type="KEGG" id="acan:ACA1_283720"/>
<feature type="transmembrane region" description="Helical" evidence="2">
    <location>
        <begin position="62"/>
        <end position="82"/>
    </location>
</feature>
<dbReference type="VEuPathDB" id="AmoebaDB:ACA1_283720"/>
<dbReference type="AlphaFoldDB" id="L8H6M7"/>
<dbReference type="RefSeq" id="XP_004344897.1">
    <property type="nucleotide sequence ID" value="XM_004344847.1"/>
</dbReference>
<name>L8H6M7_ACACF</name>
<keyword evidence="4" id="KW-1185">Reference proteome</keyword>
<accession>L8H6M7</accession>
<feature type="compositionally biased region" description="Low complexity" evidence="1">
    <location>
        <begin position="1"/>
        <end position="18"/>
    </location>
</feature>